<sequence>MDINAMIRREMESQEGGAIPFARFMELALYHDSYGYYMSDLPKVGKDGDFFTSATVHAVFGETLADAVIKLWSTAAIEQPALVEIGGGTGSLCKSMLARIQEAAPDVYAKLTVVLIEASPYHRQKQQEALCEHEVRKIWYSSLEEAAQAGGLEGVIVSNEWLDAFPVHLAQKTKTGWKEVAVTCEEGQFTEVLQEPGATLLNSLTEIEAATAMPNGMRIEVNLALEQAAQQVGRLLAKGYVITIDYGDRQEELYHASRKNGTLMCYYRHQAHDNPYIHVGEQDITAHVNFSAWSRFGEAAGLREVLYMRQDKFLLQSGLLTKAVVHHDTDPFTSVAMKRNRALLQLIDPAGLGGRFRVMIQQKGVENSLDTASFFRSFA</sequence>
<evidence type="ECO:0000313" key="4">
    <source>
        <dbReference type="Proteomes" id="UP000316882"/>
    </source>
</evidence>
<dbReference type="AlphaFoldDB" id="A0A4Y3PI40"/>
<dbReference type="Gene3D" id="3.40.50.12710">
    <property type="match status" value="1"/>
</dbReference>
<accession>A0A4Y3PI40</accession>
<dbReference type="InterPro" id="IPR003788">
    <property type="entry name" value="NDUFAF7"/>
</dbReference>
<organism evidence="3 4">
    <name type="scientific">Brevibacillus parabrevis</name>
    <dbReference type="NCBI Taxonomy" id="54914"/>
    <lineage>
        <taxon>Bacteria</taxon>
        <taxon>Bacillati</taxon>
        <taxon>Bacillota</taxon>
        <taxon>Bacilli</taxon>
        <taxon>Bacillales</taxon>
        <taxon>Paenibacillaceae</taxon>
        <taxon>Brevibacillus</taxon>
    </lineage>
</organism>
<evidence type="ECO:0000256" key="1">
    <source>
        <dbReference type="ARBA" id="ARBA00022603"/>
    </source>
</evidence>
<dbReference type="RefSeq" id="WP_122964977.1">
    <property type="nucleotide sequence ID" value="NZ_BJMH01000011.1"/>
</dbReference>
<dbReference type="SUPFAM" id="SSF53335">
    <property type="entry name" value="S-adenosyl-L-methionine-dependent methyltransferases"/>
    <property type="match status" value="1"/>
</dbReference>
<reference evidence="3 4" key="1">
    <citation type="submission" date="2019-06" db="EMBL/GenBank/DDBJ databases">
        <title>Whole genome shotgun sequence of Brevibacillus parabrevis NBRC 12334.</title>
        <authorList>
            <person name="Hosoyama A."/>
            <person name="Uohara A."/>
            <person name="Ohji S."/>
            <person name="Ichikawa N."/>
        </authorList>
    </citation>
    <scope>NUCLEOTIDE SEQUENCE [LARGE SCALE GENOMIC DNA]</scope>
    <source>
        <strain evidence="3 4">NBRC 12334</strain>
    </source>
</reference>
<dbReference type="PANTHER" id="PTHR12049:SF7">
    <property type="entry name" value="PROTEIN ARGININE METHYLTRANSFERASE NDUFAF7, MITOCHONDRIAL"/>
    <property type="match status" value="1"/>
</dbReference>
<keyword evidence="4" id="KW-1185">Reference proteome</keyword>
<dbReference type="GO" id="GO:0035243">
    <property type="term" value="F:protein-arginine omega-N symmetric methyltransferase activity"/>
    <property type="evidence" value="ECO:0007669"/>
    <property type="project" value="TreeGrafter"/>
</dbReference>
<protein>
    <submittedName>
        <fullName evidence="3">SAM-dependent methyltransferase</fullName>
    </submittedName>
</protein>
<keyword evidence="1 3" id="KW-0489">Methyltransferase</keyword>
<dbReference type="Pfam" id="PF02636">
    <property type="entry name" value="Methyltransf_28"/>
    <property type="match status" value="1"/>
</dbReference>
<dbReference type="STRING" id="54914.AV540_18700"/>
<dbReference type="GO" id="GO:0032259">
    <property type="term" value="P:methylation"/>
    <property type="evidence" value="ECO:0007669"/>
    <property type="project" value="UniProtKB-KW"/>
</dbReference>
<dbReference type="InterPro" id="IPR029063">
    <property type="entry name" value="SAM-dependent_MTases_sf"/>
</dbReference>
<dbReference type="PANTHER" id="PTHR12049">
    <property type="entry name" value="PROTEIN ARGININE METHYLTRANSFERASE NDUFAF7, MITOCHONDRIAL"/>
    <property type="match status" value="1"/>
</dbReference>
<dbReference type="Proteomes" id="UP000316882">
    <property type="component" value="Unassembled WGS sequence"/>
</dbReference>
<dbReference type="InterPro" id="IPR038375">
    <property type="entry name" value="NDUFAF7_sf"/>
</dbReference>
<name>A0A4Y3PI40_BREPA</name>
<evidence type="ECO:0000256" key="2">
    <source>
        <dbReference type="ARBA" id="ARBA00022679"/>
    </source>
</evidence>
<gene>
    <name evidence="3" type="ORF">BPA01_26830</name>
</gene>
<comment type="caution">
    <text evidence="3">The sequence shown here is derived from an EMBL/GenBank/DDBJ whole genome shotgun (WGS) entry which is preliminary data.</text>
</comment>
<proteinExistence type="predicted"/>
<keyword evidence="2 3" id="KW-0808">Transferase</keyword>
<dbReference type="EMBL" id="BJMH01000011">
    <property type="protein sequence ID" value="GEB33103.1"/>
    <property type="molecule type" value="Genomic_DNA"/>
</dbReference>
<evidence type="ECO:0000313" key="3">
    <source>
        <dbReference type="EMBL" id="GEB33103.1"/>
    </source>
</evidence>